<name>A0A9P0GMM2_9CUCU</name>
<dbReference type="EMBL" id="OV651821">
    <property type="protein sequence ID" value="CAH1115371.1"/>
    <property type="molecule type" value="Genomic_DNA"/>
</dbReference>
<accession>A0A9P0GMM2</accession>
<dbReference type="AlphaFoldDB" id="A0A9P0GMM2"/>
<keyword evidence="2" id="KW-1185">Reference proteome</keyword>
<sequence length="115" mass="12641">ELVPATPPLVGPDQKRPIYRGPLSSTSISLIPAIFYSYHQKFRLQKQHSLLCDELGLTSKLLQTSHAAARLNGYVAGVGKPEDLEKDIIKLGLSEKAGKYLRVQYAENKGGALYC</sequence>
<feature type="non-terminal residue" evidence="1">
    <location>
        <position position="1"/>
    </location>
</feature>
<evidence type="ECO:0000313" key="2">
    <source>
        <dbReference type="Proteomes" id="UP001153636"/>
    </source>
</evidence>
<proteinExistence type="predicted"/>
<protein>
    <submittedName>
        <fullName evidence="1">Uncharacterized protein</fullName>
    </submittedName>
</protein>
<dbReference type="Proteomes" id="UP001153636">
    <property type="component" value="Chromosome 9"/>
</dbReference>
<evidence type="ECO:0000313" key="1">
    <source>
        <dbReference type="EMBL" id="CAH1115371.1"/>
    </source>
</evidence>
<gene>
    <name evidence="1" type="ORF">PSYICH_LOCUS15105</name>
</gene>
<organism evidence="1 2">
    <name type="scientific">Psylliodes chrysocephalus</name>
    <dbReference type="NCBI Taxonomy" id="3402493"/>
    <lineage>
        <taxon>Eukaryota</taxon>
        <taxon>Metazoa</taxon>
        <taxon>Ecdysozoa</taxon>
        <taxon>Arthropoda</taxon>
        <taxon>Hexapoda</taxon>
        <taxon>Insecta</taxon>
        <taxon>Pterygota</taxon>
        <taxon>Neoptera</taxon>
        <taxon>Endopterygota</taxon>
        <taxon>Coleoptera</taxon>
        <taxon>Polyphaga</taxon>
        <taxon>Cucujiformia</taxon>
        <taxon>Chrysomeloidea</taxon>
        <taxon>Chrysomelidae</taxon>
        <taxon>Galerucinae</taxon>
        <taxon>Alticini</taxon>
        <taxon>Psylliodes</taxon>
    </lineage>
</organism>
<reference evidence="1" key="1">
    <citation type="submission" date="2022-01" db="EMBL/GenBank/DDBJ databases">
        <authorList>
            <person name="King R."/>
        </authorList>
    </citation>
    <scope>NUCLEOTIDE SEQUENCE</scope>
</reference>
<dbReference type="OrthoDB" id="77405at2759"/>